<keyword evidence="4" id="KW-1185">Reference proteome</keyword>
<protein>
    <submittedName>
        <fullName evidence="3">Uncharacterized protein</fullName>
    </submittedName>
</protein>
<dbReference type="EMBL" id="CP042326">
    <property type="protein sequence ID" value="QDZ39035.1"/>
    <property type="molecule type" value="Genomic_DNA"/>
</dbReference>
<dbReference type="KEGG" id="enn:FRE64_03230"/>
<dbReference type="AlphaFoldDB" id="A0A5B8NL33"/>
<feature type="region of interest" description="Disordered" evidence="1">
    <location>
        <begin position="35"/>
        <end position="80"/>
    </location>
</feature>
<dbReference type="Proteomes" id="UP000318453">
    <property type="component" value="Chromosome"/>
</dbReference>
<reference evidence="3" key="1">
    <citation type="submission" date="2019-08" db="EMBL/GenBank/DDBJ databases">
        <title>Carotenoids and Carotenoid Binding Proteins in the Halophilic Cyanobacterium Euhalothece sp. ZM00.</title>
        <authorList>
            <person name="Cho S.M."/>
            <person name="Song J.Y."/>
            <person name="Park Y.-I."/>
        </authorList>
    </citation>
    <scope>NUCLEOTIDE SEQUENCE [LARGE SCALE GENOMIC DNA]</scope>
    <source>
        <strain evidence="3">Z-M001</strain>
    </source>
</reference>
<feature type="signal peptide" evidence="2">
    <location>
        <begin position="1"/>
        <end position="31"/>
    </location>
</feature>
<evidence type="ECO:0000313" key="3">
    <source>
        <dbReference type="EMBL" id="QDZ39035.1"/>
    </source>
</evidence>
<evidence type="ECO:0000256" key="2">
    <source>
        <dbReference type="SAM" id="SignalP"/>
    </source>
</evidence>
<evidence type="ECO:0000256" key="1">
    <source>
        <dbReference type="SAM" id="MobiDB-lite"/>
    </source>
</evidence>
<gene>
    <name evidence="3" type="ORF">FRE64_03230</name>
</gene>
<proteinExistence type="predicted"/>
<keyword evidence="2" id="KW-0732">Signal</keyword>
<organism evidence="3 4">
    <name type="scientific">Euhalothece natronophila Z-M001</name>
    <dbReference type="NCBI Taxonomy" id="522448"/>
    <lineage>
        <taxon>Bacteria</taxon>
        <taxon>Bacillati</taxon>
        <taxon>Cyanobacteriota</taxon>
        <taxon>Cyanophyceae</taxon>
        <taxon>Oscillatoriophycideae</taxon>
        <taxon>Chroococcales</taxon>
        <taxon>Halothecacae</taxon>
        <taxon>Halothece cluster</taxon>
        <taxon>Euhalothece</taxon>
    </lineage>
</organism>
<evidence type="ECO:0000313" key="4">
    <source>
        <dbReference type="Proteomes" id="UP000318453"/>
    </source>
</evidence>
<dbReference type="RefSeq" id="WP_146294644.1">
    <property type="nucleotide sequence ID" value="NZ_CP042326.1"/>
</dbReference>
<sequence>MMKLLNQRQIKNILGLVLLATPLTLSATAMSAEAASSSSLRDRAVETNTHTKAEEGSDKYAYHRRGCGHRSRRRPPKKWW</sequence>
<feature type="compositionally biased region" description="Basic residues" evidence="1">
    <location>
        <begin position="62"/>
        <end position="80"/>
    </location>
</feature>
<feature type="chain" id="PRO_5022754114" evidence="2">
    <location>
        <begin position="32"/>
        <end position="80"/>
    </location>
</feature>
<accession>A0A5B8NL33</accession>
<feature type="compositionally biased region" description="Basic and acidic residues" evidence="1">
    <location>
        <begin position="40"/>
        <end position="61"/>
    </location>
</feature>
<name>A0A5B8NL33_9CHRO</name>